<organism evidence="3 4">
    <name type="scientific">Nocardioides jejuensis</name>
    <dbReference type="NCBI Taxonomy" id="2502782"/>
    <lineage>
        <taxon>Bacteria</taxon>
        <taxon>Bacillati</taxon>
        <taxon>Actinomycetota</taxon>
        <taxon>Actinomycetes</taxon>
        <taxon>Propionibacteriales</taxon>
        <taxon>Nocardioidaceae</taxon>
        <taxon>Nocardioides</taxon>
    </lineage>
</organism>
<sequence>MAPTLADALLPSVRDVIQRLAIFLGSRDGSDPAYSSLAYDVGRTLAGRDIELVYGGGAAGLMGRVSQGVLDGGGHVYGVIPRFMVEREWARLHQEGVEMHVVDTMHERKAMMSVRADAFLVLPGGLGTLEELFEVWTWKTLGLHSKPLGLLNHDGFWDPMVAMLHQLADADFMDAQTVRDLVVESTLDAALDGLAKLSD</sequence>
<keyword evidence="2" id="KW-0378">Hydrolase</keyword>
<accession>A0A4R1BUZ4</accession>
<proteinExistence type="inferred from homology"/>
<evidence type="ECO:0000313" key="4">
    <source>
        <dbReference type="Proteomes" id="UP000295453"/>
    </source>
</evidence>
<dbReference type="EC" id="3.2.2.n1" evidence="2"/>
<comment type="caution">
    <text evidence="3">The sequence shown here is derived from an EMBL/GenBank/DDBJ whole genome shotgun (WGS) entry which is preliminary data.</text>
</comment>
<dbReference type="SUPFAM" id="SSF102405">
    <property type="entry name" value="MCP/YpsA-like"/>
    <property type="match status" value="1"/>
</dbReference>
<dbReference type="InterPro" id="IPR005269">
    <property type="entry name" value="LOG"/>
</dbReference>
<name>A0A4R1BUZ4_9ACTN</name>
<comment type="catalytic activity">
    <reaction evidence="2">
        <text>N(6)-(dimethylallyl)adenosine 5'-phosphate + H2O = N(6)-dimethylallyladenine + D-ribose 5-phosphate</text>
        <dbReference type="Rhea" id="RHEA:48560"/>
        <dbReference type="ChEBI" id="CHEBI:15377"/>
        <dbReference type="ChEBI" id="CHEBI:17660"/>
        <dbReference type="ChEBI" id="CHEBI:57526"/>
        <dbReference type="ChEBI" id="CHEBI:78346"/>
        <dbReference type="EC" id="3.2.2.n1"/>
    </reaction>
</comment>
<keyword evidence="4" id="KW-1185">Reference proteome</keyword>
<dbReference type="PANTHER" id="PTHR31223">
    <property type="entry name" value="LOG FAMILY PROTEIN YJL055W"/>
    <property type="match status" value="1"/>
</dbReference>
<evidence type="ECO:0000256" key="2">
    <source>
        <dbReference type="RuleBase" id="RU363015"/>
    </source>
</evidence>
<dbReference type="OrthoDB" id="9801098at2"/>
<dbReference type="InterPro" id="IPR031100">
    <property type="entry name" value="LOG_fam"/>
</dbReference>
<dbReference type="Proteomes" id="UP000295453">
    <property type="component" value="Unassembled WGS sequence"/>
</dbReference>
<dbReference type="EMBL" id="SJZJ01000039">
    <property type="protein sequence ID" value="TCJ21146.1"/>
    <property type="molecule type" value="Genomic_DNA"/>
</dbReference>
<dbReference type="PANTHER" id="PTHR31223:SF70">
    <property type="entry name" value="LOG FAMILY PROTEIN YJL055W"/>
    <property type="match status" value="1"/>
</dbReference>
<dbReference type="NCBIfam" id="TIGR00730">
    <property type="entry name" value="Rossman fold protein, TIGR00730 family"/>
    <property type="match status" value="1"/>
</dbReference>
<protein>
    <recommendedName>
        <fullName evidence="2">Cytokinin riboside 5'-monophosphate phosphoribohydrolase</fullName>
        <ecNumber evidence="2">3.2.2.n1</ecNumber>
    </recommendedName>
</protein>
<dbReference type="Gene3D" id="3.40.50.450">
    <property type="match status" value="1"/>
</dbReference>
<gene>
    <name evidence="3" type="ORF">EPD65_15650</name>
</gene>
<dbReference type="GO" id="GO:0102682">
    <property type="term" value="F:cytokinin riboside 5'-monophosphate phosphoribohydrolase activity"/>
    <property type="evidence" value="ECO:0007669"/>
    <property type="project" value="RHEA"/>
</dbReference>
<evidence type="ECO:0000256" key="1">
    <source>
        <dbReference type="ARBA" id="ARBA00006763"/>
    </source>
</evidence>
<evidence type="ECO:0000313" key="3">
    <source>
        <dbReference type="EMBL" id="TCJ21146.1"/>
    </source>
</evidence>
<dbReference type="GO" id="GO:0009691">
    <property type="term" value="P:cytokinin biosynthetic process"/>
    <property type="evidence" value="ECO:0007669"/>
    <property type="project" value="UniProtKB-UniRule"/>
</dbReference>
<keyword evidence="2" id="KW-0203">Cytokinin biosynthesis</keyword>
<comment type="similarity">
    <text evidence="1 2">Belongs to the LOG family.</text>
</comment>
<dbReference type="AlphaFoldDB" id="A0A4R1BUZ4"/>
<comment type="catalytic activity">
    <reaction evidence="2">
        <text>9-ribosyl-trans-zeatin 5'-phosphate + H2O = trans-zeatin + D-ribose 5-phosphate</text>
        <dbReference type="Rhea" id="RHEA:48564"/>
        <dbReference type="ChEBI" id="CHEBI:15377"/>
        <dbReference type="ChEBI" id="CHEBI:16522"/>
        <dbReference type="ChEBI" id="CHEBI:78346"/>
        <dbReference type="ChEBI" id="CHEBI:87947"/>
        <dbReference type="EC" id="3.2.2.n1"/>
    </reaction>
</comment>
<dbReference type="GO" id="GO:0005829">
    <property type="term" value="C:cytosol"/>
    <property type="evidence" value="ECO:0007669"/>
    <property type="project" value="TreeGrafter"/>
</dbReference>
<dbReference type="Pfam" id="PF03641">
    <property type="entry name" value="Lysine_decarbox"/>
    <property type="match status" value="1"/>
</dbReference>
<reference evidence="3 4" key="1">
    <citation type="submission" date="2019-03" db="EMBL/GenBank/DDBJ databases">
        <authorList>
            <person name="Kim M.K.M."/>
        </authorList>
    </citation>
    <scope>NUCLEOTIDE SEQUENCE [LARGE SCALE GENOMIC DNA]</scope>
    <source>
        <strain evidence="3 4">18JY15-6</strain>
    </source>
</reference>